<sequence>MTTLLPRSKSWRTGLIALALVAISTQAHAGTGVICGKPTRTGNVTMHVVVKRGIETRVVSVTLAVDSSWTAEYKANLFWAAFAVTKADTVLPSQSIAKVGMVGQNGWTVTGAGIDNDESDEPDGFYSAAPAVDQFALCSLSGTASGYAADGSPGSFRVSISGRTVTLPTFPGMPASILEQQLMGQLNSMGVQTRLATQADFANGLEVLPHDASVVWMQPQDTTGFEQEVRDTGLALQLATLLDTRPVGATDVARRTARGGVELSALPSILTGGSVKLRYALGGLSQRGELAIFDAVGRRLRRLAVGGGTPATASGVFLWDGRDDHGMNVPNGVYFVRLSSGPTVAMTRVVAVR</sequence>
<accession>A0A849SMB6</accession>
<organism evidence="2 3">
    <name type="scientific">Eiseniibacteriota bacterium</name>
    <dbReference type="NCBI Taxonomy" id="2212470"/>
    <lineage>
        <taxon>Bacteria</taxon>
        <taxon>Candidatus Eiseniibacteriota</taxon>
    </lineage>
</organism>
<comment type="caution">
    <text evidence="2">The sequence shown here is derived from an EMBL/GenBank/DDBJ whole genome shotgun (WGS) entry which is preliminary data.</text>
</comment>
<evidence type="ECO:0000256" key="1">
    <source>
        <dbReference type="SAM" id="SignalP"/>
    </source>
</evidence>
<dbReference type="Proteomes" id="UP000580839">
    <property type="component" value="Unassembled WGS sequence"/>
</dbReference>
<protein>
    <recommendedName>
        <fullName evidence="4">FlgD Ig-like domain-containing protein</fullName>
    </recommendedName>
</protein>
<evidence type="ECO:0008006" key="4">
    <source>
        <dbReference type="Google" id="ProtNLM"/>
    </source>
</evidence>
<evidence type="ECO:0000313" key="3">
    <source>
        <dbReference type="Proteomes" id="UP000580839"/>
    </source>
</evidence>
<gene>
    <name evidence="2" type="ORF">HOP12_02525</name>
</gene>
<name>A0A849SMB6_UNCEI</name>
<feature type="chain" id="PRO_5032911700" description="FlgD Ig-like domain-containing protein" evidence="1">
    <location>
        <begin position="30"/>
        <end position="353"/>
    </location>
</feature>
<dbReference type="AlphaFoldDB" id="A0A849SMB6"/>
<dbReference type="EMBL" id="JABFRW010000025">
    <property type="protein sequence ID" value="NOT33025.1"/>
    <property type="molecule type" value="Genomic_DNA"/>
</dbReference>
<proteinExistence type="predicted"/>
<keyword evidence="1" id="KW-0732">Signal</keyword>
<evidence type="ECO:0000313" key="2">
    <source>
        <dbReference type="EMBL" id="NOT33025.1"/>
    </source>
</evidence>
<dbReference type="Gene3D" id="2.60.40.4070">
    <property type="match status" value="1"/>
</dbReference>
<reference evidence="2 3" key="1">
    <citation type="submission" date="2020-04" db="EMBL/GenBank/DDBJ databases">
        <title>Metagenomic profiling of ammonia- and methane-oxidizing microorganisms in a Dutch drinking water treatment plant.</title>
        <authorList>
            <person name="Poghosyan L."/>
            <person name="Leucker S."/>
        </authorList>
    </citation>
    <scope>NUCLEOTIDE SEQUENCE [LARGE SCALE GENOMIC DNA]</scope>
    <source>
        <strain evidence="2">S-RSF-IL-03</strain>
    </source>
</reference>
<feature type="signal peptide" evidence="1">
    <location>
        <begin position="1"/>
        <end position="29"/>
    </location>
</feature>